<keyword evidence="1 2" id="KW-0812">Transmembrane</keyword>
<keyword evidence="1" id="KW-1208">Phospholipid metabolism</keyword>
<dbReference type="Proteomes" id="UP001595596">
    <property type="component" value="Unassembled WGS sequence"/>
</dbReference>
<dbReference type="PANTHER" id="PTHR36305">
    <property type="entry name" value="PHOSPHATIDYLGLYCEROPHOSPHATASE A"/>
    <property type="match status" value="1"/>
</dbReference>
<name>A0ABV7S5I9_9RHOB</name>
<keyword evidence="1" id="KW-0378">Hydrolase</keyword>
<dbReference type="InterPro" id="IPR007686">
    <property type="entry name" value="YutG/PgpA"/>
</dbReference>
<feature type="transmembrane region" description="Helical" evidence="2">
    <location>
        <begin position="40"/>
        <end position="58"/>
    </location>
</feature>
<dbReference type="InterPro" id="IPR026037">
    <property type="entry name" value="PgpA"/>
</dbReference>
<dbReference type="PIRSF" id="PIRSF006162">
    <property type="entry name" value="PgpA"/>
    <property type="match status" value="1"/>
</dbReference>
<evidence type="ECO:0000313" key="4">
    <source>
        <dbReference type="EMBL" id="MFC3571032.1"/>
    </source>
</evidence>
<gene>
    <name evidence="4" type="ORF">ACFOMP_16345</name>
</gene>
<keyword evidence="1" id="KW-0997">Cell inner membrane</keyword>
<dbReference type="SUPFAM" id="SSF101307">
    <property type="entry name" value="YutG-like"/>
    <property type="match status" value="1"/>
</dbReference>
<keyword evidence="5" id="KW-1185">Reference proteome</keyword>
<dbReference type="Pfam" id="PF04608">
    <property type="entry name" value="PgpA"/>
    <property type="match status" value="1"/>
</dbReference>
<comment type="subcellular location">
    <subcellularLocation>
        <location evidence="1">Cell inner membrane</location>
        <topology evidence="1">Multi-pass membrane protein</topology>
    </subcellularLocation>
</comment>
<keyword evidence="1" id="KW-0460">Magnesium</keyword>
<keyword evidence="1" id="KW-0442">Lipid degradation</keyword>
<reference evidence="5" key="1">
    <citation type="journal article" date="2019" name="Int. J. Syst. Evol. Microbiol.">
        <title>The Global Catalogue of Microorganisms (GCM) 10K type strain sequencing project: providing services to taxonomists for standard genome sequencing and annotation.</title>
        <authorList>
            <consortium name="The Broad Institute Genomics Platform"/>
            <consortium name="The Broad Institute Genome Sequencing Center for Infectious Disease"/>
            <person name="Wu L."/>
            <person name="Ma J."/>
        </authorList>
    </citation>
    <scope>NUCLEOTIDE SEQUENCE [LARGE SCALE GENOMIC DNA]</scope>
    <source>
        <strain evidence="5">VKM B-3226</strain>
    </source>
</reference>
<dbReference type="RefSeq" id="WP_379032453.1">
    <property type="nucleotide sequence ID" value="NZ_JBHRXE010000047.1"/>
</dbReference>
<organism evidence="4 5">
    <name type="scientific">Paracoccus simplex</name>
    <dbReference type="NCBI Taxonomy" id="2086346"/>
    <lineage>
        <taxon>Bacteria</taxon>
        <taxon>Pseudomonadati</taxon>
        <taxon>Pseudomonadota</taxon>
        <taxon>Alphaproteobacteria</taxon>
        <taxon>Rhodobacterales</taxon>
        <taxon>Paracoccaceae</taxon>
        <taxon>Paracoccus</taxon>
    </lineage>
</organism>
<keyword evidence="1" id="KW-0595">Phospholipid degradation</keyword>
<dbReference type="EC" id="3.1.3.27" evidence="1"/>
<keyword evidence="2" id="KW-1133">Transmembrane helix</keyword>
<comment type="cofactor">
    <cofactor evidence="1">
        <name>Mg(2+)</name>
        <dbReference type="ChEBI" id="CHEBI:18420"/>
    </cofactor>
</comment>
<accession>A0ABV7S5I9</accession>
<comment type="catalytic activity">
    <reaction evidence="1">
        <text>a 1,2-diacyl-sn-glycero-3-phospho-(1'-sn-glycero-3'-phosphate) + H2O = a 1,2-diacyl-sn-glycero-3-phospho-(1'-sn-glycerol) + phosphate</text>
        <dbReference type="Rhea" id="RHEA:33751"/>
        <dbReference type="ChEBI" id="CHEBI:15377"/>
        <dbReference type="ChEBI" id="CHEBI:43474"/>
        <dbReference type="ChEBI" id="CHEBI:60110"/>
        <dbReference type="ChEBI" id="CHEBI:64716"/>
        <dbReference type="EC" id="3.1.3.27"/>
    </reaction>
</comment>
<proteinExistence type="predicted"/>
<dbReference type="PANTHER" id="PTHR36305:SF1">
    <property type="entry name" value="PHOSPHATIDYLGLYCEROPHOSPHATASE A"/>
    <property type="match status" value="1"/>
</dbReference>
<dbReference type="CDD" id="cd06971">
    <property type="entry name" value="PgpA"/>
    <property type="match status" value="1"/>
</dbReference>
<feature type="transmembrane region" description="Helical" evidence="2">
    <location>
        <begin position="139"/>
        <end position="160"/>
    </location>
</feature>
<comment type="pathway">
    <text evidence="1">Phospholipid metabolism; phosphatidylglycerol biosynthesis; phosphatidylglycerol from CDP-diacylglycerol: step 2/2.</text>
</comment>
<dbReference type="EMBL" id="JBHRXE010000047">
    <property type="protein sequence ID" value="MFC3571032.1"/>
    <property type="molecule type" value="Genomic_DNA"/>
</dbReference>
<keyword evidence="1 2" id="KW-0472">Membrane</keyword>
<feature type="domain" description="YutG/PgpA" evidence="3">
    <location>
        <begin position="4"/>
        <end position="153"/>
    </location>
</feature>
<keyword evidence="1" id="KW-0479">Metal-binding</keyword>
<dbReference type="InterPro" id="IPR036681">
    <property type="entry name" value="PgpA-like_sf"/>
</dbReference>
<keyword evidence="1" id="KW-0443">Lipid metabolism</keyword>
<evidence type="ECO:0000256" key="1">
    <source>
        <dbReference type="PIRNR" id="PIRNR006162"/>
    </source>
</evidence>
<keyword evidence="1" id="KW-1003">Cell membrane</keyword>
<protein>
    <recommendedName>
        <fullName evidence="1">Phosphatidylglycerophosphatase A</fullName>
        <ecNumber evidence="1">3.1.3.27</ecNumber>
    </recommendedName>
    <alternativeName>
        <fullName evidence="1">Phosphatidylglycerolphosphate phosphatase A</fullName>
    </alternativeName>
</protein>
<comment type="caution">
    <text evidence="4">The sequence shown here is derived from an EMBL/GenBank/DDBJ whole genome shotgun (WGS) entry which is preliminary data.</text>
</comment>
<sequence length="166" mass="17819">MERMIASFFGIGHLRPAPGTWGSAAAVVLGVAAYEGLSPWLVPAGVVLAVLLGFWAVPRVLEGSADKDPSWIVIDEVAGQWLAMSFTVIPLARHGVSILEAWPGFVAPFLLFRLFDIWKPWLVGRADRRGGAAGVMLDDLWAGLFAGLVSVMLAGLYHAVLEPMLP</sequence>
<evidence type="ECO:0000313" key="5">
    <source>
        <dbReference type="Proteomes" id="UP001595596"/>
    </source>
</evidence>
<evidence type="ECO:0000256" key="2">
    <source>
        <dbReference type="SAM" id="Phobius"/>
    </source>
</evidence>
<evidence type="ECO:0000259" key="3">
    <source>
        <dbReference type="Pfam" id="PF04608"/>
    </source>
</evidence>
<comment type="function">
    <text evidence="1">Lipid phosphatase which dephosphorylates phosphatidylglycerophosphate (PGP) to phosphatidylglycerol (PG).</text>
</comment>